<feature type="transmembrane region" description="Helical" evidence="6">
    <location>
        <begin position="291"/>
        <end position="313"/>
    </location>
</feature>
<dbReference type="InterPro" id="IPR002549">
    <property type="entry name" value="AI-2E-like"/>
</dbReference>
<reference evidence="7 8" key="1">
    <citation type="submission" date="2018-08" db="EMBL/GenBank/DDBJ databases">
        <title>Fulvimarina sp. 85, whole genome shotgun sequence.</title>
        <authorList>
            <person name="Tuo L."/>
        </authorList>
    </citation>
    <scope>NUCLEOTIDE SEQUENCE [LARGE SCALE GENOMIC DNA]</scope>
    <source>
        <strain evidence="7 8">85</strain>
    </source>
</reference>
<gene>
    <name evidence="7" type="ORF">DYI37_05425</name>
</gene>
<dbReference type="Pfam" id="PF01594">
    <property type="entry name" value="AI-2E_transport"/>
    <property type="match status" value="1"/>
</dbReference>
<evidence type="ECO:0000256" key="6">
    <source>
        <dbReference type="SAM" id="Phobius"/>
    </source>
</evidence>
<keyword evidence="5 6" id="KW-0472">Membrane</keyword>
<evidence type="ECO:0000256" key="4">
    <source>
        <dbReference type="ARBA" id="ARBA00022989"/>
    </source>
</evidence>
<evidence type="ECO:0000313" key="7">
    <source>
        <dbReference type="EMBL" id="RFC65280.1"/>
    </source>
</evidence>
<dbReference type="PANTHER" id="PTHR21716">
    <property type="entry name" value="TRANSMEMBRANE PROTEIN"/>
    <property type="match status" value="1"/>
</dbReference>
<keyword evidence="4 6" id="KW-1133">Transmembrane helix</keyword>
<feature type="transmembrane region" description="Helical" evidence="6">
    <location>
        <begin position="252"/>
        <end position="271"/>
    </location>
</feature>
<dbReference type="Proteomes" id="UP000264310">
    <property type="component" value="Unassembled WGS sequence"/>
</dbReference>
<accession>A0A371X7T5</accession>
<dbReference type="GO" id="GO:0016020">
    <property type="term" value="C:membrane"/>
    <property type="evidence" value="ECO:0007669"/>
    <property type="project" value="UniProtKB-SubCell"/>
</dbReference>
<proteinExistence type="inferred from homology"/>
<dbReference type="AlphaFoldDB" id="A0A371X7T5"/>
<evidence type="ECO:0000256" key="1">
    <source>
        <dbReference type="ARBA" id="ARBA00004141"/>
    </source>
</evidence>
<evidence type="ECO:0000256" key="3">
    <source>
        <dbReference type="ARBA" id="ARBA00022692"/>
    </source>
</evidence>
<feature type="transmembrane region" description="Helical" evidence="6">
    <location>
        <begin position="217"/>
        <end position="245"/>
    </location>
</feature>
<keyword evidence="3 6" id="KW-0812">Transmembrane</keyword>
<protein>
    <submittedName>
        <fullName evidence="7">AI-2E family transporter</fullName>
    </submittedName>
</protein>
<comment type="caution">
    <text evidence="7">The sequence shown here is derived from an EMBL/GenBank/DDBJ whole genome shotgun (WGS) entry which is preliminary data.</text>
</comment>
<feature type="transmembrane region" description="Helical" evidence="6">
    <location>
        <begin position="55"/>
        <end position="81"/>
    </location>
</feature>
<dbReference type="OrthoDB" id="5761230at2"/>
<evidence type="ECO:0000256" key="5">
    <source>
        <dbReference type="ARBA" id="ARBA00023136"/>
    </source>
</evidence>
<dbReference type="PANTHER" id="PTHR21716:SF62">
    <property type="entry name" value="TRANSPORT PROTEIN YDBI-RELATED"/>
    <property type="match status" value="1"/>
</dbReference>
<dbReference type="RefSeq" id="WP_116682177.1">
    <property type="nucleotide sequence ID" value="NZ_QURL01000002.1"/>
</dbReference>
<dbReference type="EMBL" id="QURL01000002">
    <property type="protein sequence ID" value="RFC65280.1"/>
    <property type="molecule type" value="Genomic_DNA"/>
</dbReference>
<sequence>MNRRRLSLLVLGAAFLLVLWFAADVALAVFAGILFAVFLRGCGNRLASWLNIRNGLGLALFCVFLALALTAFLGIAGAALAQQMSQLVDRLPAATESVRDYVQSHGWARSVIDNVDFQNLLPSGSRATTFFSSSLGAFGNLIVVTFVGIYGAAAPQTYLRGFTALFAPSLRPKVRAILTEAGIALRGWLKAQFVSMAVVGLLTGLGLFVLGVPLAPILAVLAAILTFIPNIGPVLAAIPAVLLGLSDGLSTALWIVGLYVVVQTVESYLVTPRVQEETVSLPPALTISVQLLFGVVFGILGLAMATPLAAAGLRVGQLFYVKGYLDEEKQAAGD</sequence>
<name>A0A371X7T5_9HYPH</name>
<evidence type="ECO:0000256" key="2">
    <source>
        <dbReference type="ARBA" id="ARBA00009773"/>
    </source>
</evidence>
<organism evidence="7 8">
    <name type="scientific">Fulvimarina endophytica</name>
    <dbReference type="NCBI Taxonomy" id="2293836"/>
    <lineage>
        <taxon>Bacteria</taxon>
        <taxon>Pseudomonadati</taxon>
        <taxon>Pseudomonadota</taxon>
        <taxon>Alphaproteobacteria</taxon>
        <taxon>Hyphomicrobiales</taxon>
        <taxon>Aurantimonadaceae</taxon>
        <taxon>Fulvimarina</taxon>
    </lineage>
</organism>
<comment type="subcellular location">
    <subcellularLocation>
        <location evidence="1">Membrane</location>
        <topology evidence="1">Multi-pass membrane protein</topology>
    </subcellularLocation>
</comment>
<evidence type="ECO:0000313" key="8">
    <source>
        <dbReference type="Proteomes" id="UP000264310"/>
    </source>
</evidence>
<dbReference type="GO" id="GO:0055085">
    <property type="term" value="P:transmembrane transport"/>
    <property type="evidence" value="ECO:0007669"/>
    <property type="project" value="TreeGrafter"/>
</dbReference>
<feature type="transmembrane region" description="Helical" evidence="6">
    <location>
        <begin position="193"/>
        <end position="211"/>
    </location>
</feature>
<comment type="similarity">
    <text evidence="2">Belongs to the autoinducer-2 exporter (AI-2E) (TC 2.A.86) family.</text>
</comment>
<keyword evidence="8" id="KW-1185">Reference proteome</keyword>